<dbReference type="SUPFAM" id="SSF51445">
    <property type="entry name" value="(Trans)glycosidases"/>
    <property type="match status" value="1"/>
</dbReference>
<dbReference type="PANTHER" id="PTHR11177">
    <property type="entry name" value="CHITINASE"/>
    <property type="match status" value="1"/>
</dbReference>
<dbReference type="InterPro" id="IPR001223">
    <property type="entry name" value="Glyco_hydro18_cat"/>
</dbReference>
<dbReference type="InterPro" id="IPR017853">
    <property type="entry name" value="GH"/>
</dbReference>
<evidence type="ECO:0000256" key="1">
    <source>
        <dbReference type="ARBA" id="ARBA00012729"/>
    </source>
</evidence>
<evidence type="ECO:0000259" key="3">
    <source>
        <dbReference type="PROSITE" id="PS51910"/>
    </source>
</evidence>
<comment type="caution">
    <text evidence="4">The sequence shown here is derived from an EMBL/GenBank/DDBJ whole genome shotgun (WGS) entry which is preliminary data.</text>
</comment>
<name>A0ABR3YWP9_9PEZI</name>
<dbReference type="EMBL" id="JAWCUI010000044">
    <property type="protein sequence ID" value="KAL1892472.1"/>
    <property type="molecule type" value="Genomic_DNA"/>
</dbReference>
<protein>
    <recommendedName>
        <fullName evidence="1">chitinase</fullName>
        <ecNumber evidence="1">3.2.1.14</ecNumber>
    </recommendedName>
</protein>
<keyword evidence="2" id="KW-1133">Transmembrane helix</keyword>
<dbReference type="SMART" id="SM00636">
    <property type="entry name" value="Glyco_18"/>
    <property type="match status" value="1"/>
</dbReference>
<organism evidence="4 5">
    <name type="scientific">Sporothrix stenoceras</name>
    <dbReference type="NCBI Taxonomy" id="5173"/>
    <lineage>
        <taxon>Eukaryota</taxon>
        <taxon>Fungi</taxon>
        <taxon>Dikarya</taxon>
        <taxon>Ascomycota</taxon>
        <taxon>Pezizomycotina</taxon>
        <taxon>Sordariomycetes</taxon>
        <taxon>Sordariomycetidae</taxon>
        <taxon>Ophiostomatales</taxon>
        <taxon>Ophiostomataceae</taxon>
        <taxon>Sporothrix</taxon>
    </lineage>
</organism>
<proteinExistence type="predicted"/>
<dbReference type="Pfam" id="PF00704">
    <property type="entry name" value="Glyco_hydro_18"/>
    <property type="match status" value="1"/>
</dbReference>
<dbReference type="Gene3D" id="3.20.20.80">
    <property type="entry name" value="Glycosidases"/>
    <property type="match status" value="1"/>
</dbReference>
<keyword evidence="2" id="KW-0812">Transmembrane</keyword>
<accession>A0ABR3YWP9</accession>
<feature type="domain" description="GH18" evidence="3">
    <location>
        <begin position="94"/>
        <end position="469"/>
    </location>
</feature>
<evidence type="ECO:0000313" key="5">
    <source>
        <dbReference type="Proteomes" id="UP001583186"/>
    </source>
</evidence>
<evidence type="ECO:0000313" key="4">
    <source>
        <dbReference type="EMBL" id="KAL1892472.1"/>
    </source>
</evidence>
<sequence length="509" mass="56063">MAPKEEVSTDRPIRAGRLSDPFVDKPAEATIYVATPPVRTSIVRFANKDDHIDQRPSSRGTFLRGVTMFIGFFAVFQVLAMLARVGQSKGVPELRNFMYLTGQHPTMPVHLAEQQHITHIALAFMPSSLFNREGDTNNPDHPIEWPLFTTIEATRPLVSPSTKLLVAIGGWGDTAGFEAAARTAQGRRRFARNVAAMVQATGADGVDIDWEYPGGNGEDYKQVPNKQKVWEVRAYPRLLAQIRLALNELDGGDKLLTAAVPGKLEDMLAFTADTVPDIMTSVDFLNVMTYDMMNRRDMVVKHHTGVADSFTAVDAYIAAGCHPSQINLGLAYYVKYYQTEHDHCVVQVHKTGSAAGCRTLLMEDPETGADLGRAGAFSWHDNVPDEVAGSFARALSHASYTEAGGGGFGYWDEQEDLWWSFETAETIVQHKFSEVLQARQLGGVFAWGLGEDGPRFTRFAATTRAWKKIHDKGWDVDVGDVDVADVNVGIDTKAARVKSKNSAVTRDEL</sequence>
<dbReference type="Proteomes" id="UP001583186">
    <property type="component" value="Unassembled WGS sequence"/>
</dbReference>
<dbReference type="InterPro" id="IPR011583">
    <property type="entry name" value="Chitinase_II/V-like_cat"/>
</dbReference>
<feature type="transmembrane region" description="Helical" evidence="2">
    <location>
        <begin position="62"/>
        <end position="83"/>
    </location>
</feature>
<keyword evidence="5" id="KW-1185">Reference proteome</keyword>
<evidence type="ECO:0000256" key="2">
    <source>
        <dbReference type="SAM" id="Phobius"/>
    </source>
</evidence>
<dbReference type="EC" id="3.2.1.14" evidence="1"/>
<dbReference type="InterPro" id="IPR050314">
    <property type="entry name" value="Glycosyl_Hydrlase_18"/>
</dbReference>
<dbReference type="PROSITE" id="PS51910">
    <property type="entry name" value="GH18_2"/>
    <property type="match status" value="1"/>
</dbReference>
<reference evidence="4 5" key="1">
    <citation type="journal article" date="2024" name="IMA Fungus">
        <title>IMA Genome - F19 : A genome assembly and annotation guide to empower mycologists, including annotated draft genome sequences of Ceratocystis pirilliformis, Diaporthe australafricana, Fusarium ophioides, Paecilomyces lecythidis, and Sporothrix stenoceras.</title>
        <authorList>
            <person name="Aylward J."/>
            <person name="Wilson A.M."/>
            <person name="Visagie C.M."/>
            <person name="Spraker J."/>
            <person name="Barnes I."/>
            <person name="Buitendag C."/>
            <person name="Ceriani C."/>
            <person name="Del Mar Angel L."/>
            <person name="du Plessis D."/>
            <person name="Fuchs T."/>
            <person name="Gasser K."/>
            <person name="Kramer D."/>
            <person name="Li W."/>
            <person name="Munsamy K."/>
            <person name="Piso A."/>
            <person name="Price J.L."/>
            <person name="Sonnekus B."/>
            <person name="Thomas C."/>
            <person name="van der Nest A."/>
            <person name="van Dijk A."/>
            <person name="van Heerden A."/>
            <person name="van Vuuren N."/>
            <person name="Yilmaz N."/>
            <person name="Duong T.A."/>
            <person name="van der Merwe N.A."/>
            <person name="Wingfield M.J."/>
            <person name="Wingfield B.D."/>
        </authorList>
    </citation>
    <scope>NUCLEOTIDE SEQUENCE [LARGE SCALE GENOMIC DNA]</scope>
    <source>
        <strain evidence="4 5">CMW 5346</strain>
    </source>
</reference>
<dbReference type="PANTHER" id="PTHR11177:SF378">
    <property type="entry name" value="CHITINASE"/>
    <property type="match status" value="1"/>
</dbReference>
<gene>
    <name evidence="4" type="ORF">Sste5346_006982</name>
</gene>
<keyword evidence="2" id="KW-0472">Membrane</keyword>